<dbReference type="STRING" id="1544413.Clow_00501"/>
<feature type="transmembrane region" description="Helical" evidence="1">
    <location>
        <begin position="20"/>
        <end position="38"/>
    </location>
</feature>
<proteinExistence type="predicted"/>
<feature type="transmembrane region" description="Helical" evidence="1">
    <location>
        <begin position="129"/>
        <end position="153"/>
    </location>
</feature>
<comment type="caution">
    <text evidence="2">The sequence shown here is derived from an EMBL/GenBank/DDBJ whole genome shotgun (WGS) entry which is preliminary data.</text>
</comment>
<keyword evidence="1" id="KW-0472">Membrane</keyword>
<keyword evidence="1" id="KW-1133">Transmembrane helix</keyword>
<accession>A0A0N8W0R6</accession>
<reference evidence="2 3" key="1">
    <citation type="submission" date="2015-10" db="EMBL/GenBank/DDBJ databases">
        <title>Corynebacteirum lowii and Corynebacterium oculi species nova, derived from human clinical disease and and emended description of Corynebacterium mastiditis.</title>
        <authorList>
            <person name="Bernard K."/>
            <person name="Pacheco A.L."/>
            <person name="Mcdougall C."/>
            <person name="Burtx T."/>
            <person name="Weibe D."/>
            <person name="Tyler S."/>
            <person name="Olson A.B."/>
            <person name="Cnockaert M."/>
            <person name="Eguchi H."/>
            <person name="Kuwahara T."/>
            <person name="Nakayama-Imaohji H."/>
            <person name="Boudewijins M."/>
            <person name="Van Hoecke F."/>
            <person name="Bernier A.-M."/>
            <person name="Vandamme P."/>
        </authorList>
    </citation>
    <scope>NUCLEOTIDE SEQUENCE [LARGE SCALE GENOMIC DNA]</scope>
    <source>
        <strain evidence="2 3">NML 130206</strain>
    </source>
</reference>
<sequence length="244" mass="25729">MMPLIRALYFHFRLFARTPYFVQLAVTSTVSIFVLQLLGARYAGVAEGELWLRSALVGMWAVSTVSAGIIGFQRFQGTLAYLLLGPYHPAKALFPLVAASSTFGLLAFPLAWVCAAISGAEMAYPGGAALLLGIVLCWVSCVSVSVVIAPLFVLTPNAITYEPLLNIPIVLLSGMVGYGAVSGEFAQAGKAIPIFWAARVLLDGDMASAPVACAVALAWGAVAVLLLNRMVHRATVRASLEVVG</sequence>
<dbReference type="EMBL" id="LKEV01000001">
    <property type="protein sequence ID" value="KQB87442.1"/>
    <property type="molecule type" value="Genomic_DNA"/>
</dbReference>
<feature type="transmembrane region" description="Helical" evidence="1">
    <location>
        <begin position="92"/>
        <end position="117"/>
    </location>
</feature>
<evidence type="ECO:0008006" key="4">
    <source>
        <dbReference type="Google" id="ProtNLM"/>
    </source>
</evidence>
<dbReference type="PATRIC" id="fig|1544413.3.peg.506"/>
<organism evidence="2 3">
    <name type="scientific">Corynebacterium lowii</name>
    <dbReference type="NCBI Taxonomy" id="1544413"/>
    <lineage>
        <taxon>Bacteria</taxon>
        <taxon>Bacillati</taxon>
        <taxon>Actinomycetota</taxon>
        <taxon>Actinomycetes</taxon>
        <taxon>Mycobacteriales</taxon>
        <taxon>Corynebacteriaceae</taxon>
        <taxon>Corynebacterium</taxon>
    </lineage>
</organism>
<dbReference type="RefSeq" id="WP_069724549.1">
    <property type="nucleotide sequence ID" value="NZ_JAUSQY010000001.1"/>
</dbReference>
<evidence type="ECO:0000256" key="1">
    <source>
        <dbReference type="SAM" id="Phobius"/>
    </source>
</evidence>
<evidence type="ECO:0000313" key="2">
    <source>
        <dbReference type="EMBL" id="KQB87442.1"/>
    </source>
</evidence>
<feature type="transmembrane region" description="Helical" evidence="1">
    <location>
        <begin position="207"/>
        <end position="227"/>
    </location>
</feature>
<dbReference type="AlphaFoldDB" id="A0A0N8W0R6"/>
<name>A0A0N8W0R6_9CORY</name>
<keyword evidence="1" id="KW-0812">Transmembrane</keyword>
<feature type="transmembrane region" description="Helical" evidence="1">
    <location>
        <begin position="50"/>
        <end position="72"/>
    </location>
</feature>
<gene>
    <name evidence="2" type="ORF">Clow_00501</name>
</gene>
<protein>
    <recommendedName>
        <fullName evidence="4">ABC-2 type transporter</fullName>
    </recommendedName>
</protein>
<keyword evidence="3" id="KW-1185">Reference proteome</keyword>
<evidence type="ECO:0000313" key="3">
    <source>
        <dbReference type="Proteomes" id="UP000050488"/>
    </source>
</evidence>
<dbReference type="Proteomes" id="UP000050488">
    <property type="component" value="Unassembled WGS sequence"/>
</dbReference>